<accession>D3AZ44</accession>
<organism evidence="1 2">
    <name type="scientific">Heterostelium pallidum (strain ATCC 26659 / Pp 5 / PN500)</name>
    <name type="common">Cellular slime mold</name>
    <name type="synonym">Polysphondylium pallidum</name>
    <dbReference type="NCBI Taxonomy" id="670386"/>
    <lineage>
        <taxon>Eukaryota</taxon>
        <taxon>Amoebozoa</taxon>
        <taxon>Evosea</taxon>
        <taxon>Eumycetozoa</taxon>
        <taxon>Dictyostelia</taxon>
        <taxon>Acytosteliales</taxon>
        <taxon>Acytosteliaceae</taxon>
        <taxon>Heterostelium</taxon>
    </lineage>
</organism>
<proteinExistence type="predicted"/>
<reference evidence="1 2" key="1">
    <citation type="journal article" date="2011" name="Genome Res.">
        <title>Phylogeny-wide analysis of social amoeba genomes highlights ancient origins for complex intercellular communication.</title>
        <authorList>
            <person name="Heidel A.J."/>
            <person name="Lawal H.M."/>
            <person name="Felder M."/>
            <person name="Schilde C."/>
            <person name="Helps N.R."/>
            <person name="Tunggal B."/>
            <person name="Rivero F."/>
            <person name="John U."/>
            <person name="Schleicher M."/>
            <person name="Eichinger L."/>
            <person name="Platzer M."/>
            <person name="Noegel A.A."/>
            <person name="Schaap P."/>
            <person name="Gloeckner G."/>
        </authorList>
    </citation>
    <scope>NUCLEOTIDE SEQUENCE [LARGE SCALE GENOMIC DNA]</scope>
    <source>
        <strain evidence="2">ATCC 26659 / Pp 5 / PN500</strain>
    </source>
</reference>
<dbReference type="InParanoid" id="D3AZ44"/>
<dbReference type="GeneID" id="31356913"/>
<comment type="caution">
    <text evidence="1">The sequence shown here is derived from an EMBL/GenBank/DDBJ whole genome shotgun (WGS) entry which is preliminary data.</text>
</comment>
<name>D3AZ44_HETP5</name>
<dbReference type="RefSeq" id="XP_020437708.1">
    <property type="nucleotide sequence ID" value="XM_020572393.1"/>
</dbReference>
<dbReference type="Proteomes" id="UP000001396">
    <property type="component" value="Unassembled WGS sequence"/>
</dbReference>
<evidence type="ECO:0000313" key="1">
    <source>
        <dbReference type="EMBL" id="EFA85601.1"/>
    </source>
</evidence>
<gene>
    <name evidence="1" type="ORF">PPL_01384</name>
</gene>
<dbReference type="AlphaFoldDB" id="D3AZ44"/>
<protein>
    <submittedName>
        <fullName evidence="1">Uncharacterized protein</fullName>
    </submittedName>
</protein>
<evidence type="ECO:0000313" key="2">
    <source>
        <dbReference type="Proteomes" id="UP000001396"/>
    </source>
</evidence>
<dbReference type="EMBL" id="ADBJ01000006">
    <property type="protein sequence ID" value="EFA85601.1"/>
    <property type="molecule type" value="Genomic_DNA"/>
</dbReference>
<keyword evidence="2" id="KW-1185">Reference proteome</keyword>
<sequence>MDCFKRQGIIPNSVNHLIIREGKDIVLQEGILPDSVQNIELKTAYFPTTKLVDNISFKDYENHKCSIRKLDDQYYILFGKQTHRRYFMAGLFHKSMFEDRFNVIKILSEGVRTARICCFVALMFSQLQVSKVAIKAVTFAISAAGQVKISLSSFPSPLYYACCLLTMSEASYAGFLVTMPVASHFIENGQSLLFHIK</sequence>